<feature type="compositionally biased region" description="Polar residues" evidence="1">
    <location>
        <begin position="124"/>
        <end position="133"/>
    </location>
</feature>
<proteinExistence type="predicted"/>
<keyword evidence="3" id="KW-1185">Reference proteome</keyword>
<reference evidence="2 3" key="1">
    <citation type="journal article" date="2015" name="Proc. Natl. Acad. Sci. U.S.A.">
        <title>The resurrection genome of Boea hygrometrica: A blueprint for survival of dehydration.</title>
        <authorList>
            <person name="Xiao L."/>
            <person name="Yang G."/>
            <person name="Zhang L."/>
            <person name="Yang X."/>
            <person name="Zhao S."/>
            <person name="Ji Z."/>
            <person name="Zhou Q."/>
            <person name="Hu M."/>
            <person name="Wang Y."/>
            <person name="Chen M."/>
            <person name="Xu Y."/>
            <person name="Jin H."/>
            <person name="Xiao X."/>
            <person name="Hu G."/>
            <person name="Bao F."/>
            <person name="Hu Y."/>
            <person name="Wan P."/>
            <person name="Li L."/>
            <person name="Deng X."/>
            <person name="Kuang T."/>
            <person name="Xiang C."/>
            <person name="Zhu J.K."/>
            <person name="Oliver M.J."/>
            <person name="He Y."/>
        </authorList>
    </citation>
    <scope>NUCLEOTIDE SEQUENCE [LARGE SCALE GENOMIC DNA]</scope>
    <source>
        <strain evidence="3">cv. XS01</strain>
    </source>
</reference>
<name>A0A2Z7B807_9LAMI</name>
<evidence type="ECO:0000256" key="1">
    <source>
        <dbReference type="SAM" id="MobiDB-lite"/>
    </source>
</evidence>
<feature type="compositionally biased region" description="Basic and acidic residues" evidence="1">
    <location>
        <begin position="83"/>
        <end position="109"/>
    </location>
</feature>
<feature type="region of interest" description="Disordered" evidence="1">
    <location>
        <begin position="64"/>
        <end position="150"/>
    </location>
</feature>
<gene>
    <name evidence="2" type="ORF">F511_28206</name>
</gene>
<evidence type="ECO:0000313" key="3">
    <source>
        <dbReference type="Proteomes" id="UP000250235"/>
    </source>
</evidence>
<evidence type="ECO:0000313" key="2">
    <source>
        <dbReference type="EMBL" id="KZV30313.1"/>
    </source>
</evidence>
<dbReference type="Proteomes" id="UP000250235">
    <property type="component" value="Unassembled WGS sequence"/>
</dbReference>
<dbReference type="AlphaFoldDB" id="A0A2Z7B807"/>
<sequence length="150" mass="16585">MGCYAGSVGVQSVGSIKLVHQLDEIKEHIDSSAEDEVQNGSSADQVQRTSAVFKCRCIHKCSDQVQKRPAEYDEQGGSKQLKTRKEQNKSSSRADKKRALNENREEKSSDQLSVMKKSEWSKAGQGQTNSGSISADAMSWCTEPSWLRSN</sequence>
<accession>A0A2Z7B807</accession>
<organism evidence="2 3">
    <name type="scientific">Dorcoceras hygrometricum</name>
    <dbReference type="NCBI Taxonomy" id="472368"/>
    <lineage>
        <taxon>Eukaryota</taxon>
        <taxon>Viridiplantae</taxon>
        <taxon>Streptophyta</taxon>
        <taxon>Embryophyta</taxon>
        <taxon>Tracheophyta</taxon>
        <taxon>Spermatophyta</taxon>
        <taxon>Magnoliopsida</taxon>
        <taxon>eudicotyledons</taxon>
        <taxon>Gunneridae</taxon>
        <taxon>Pentapetalae</taxon>
        <taxon>asterids</taxon>
        <taxon>lamiids</taxon>
        <taxon>Lamiales</taxon>
        <taxon>Gesneriaceae</taxon>
        <taxon>Didymocarpoideae</taxon>
        <taxon>Trichosporeae</taxon>
        <taxon>Loxocarpinae</taxon>
        <taxon>Dorcoceras</taxon>
    </lineage>
</organism>
<protein>
    <submittedName>
        <fullName evidence="2">ABC transporter B family member 15-like</fullName>
    </submittedName>
</protein>
<dbReference type="EMBL" id="KV008320">
    <property type="protein sequence ID" value="KZV30313.1"/>
    <property type="molecule type" value="Genomic_DNA"/>
</dbReference>